<dbReference type="AlphaFoldDB" id="A0A0E9U9R6"/>
<protein>
    <submittedName>
        <fullName evidence="1">Uncharacterized protein</fullName>
    </submittedName>
</protein>
<evidence type="ECO:0000313" key="1">
    <source>
        <dbReference type="EMBL" id="JAH61900.1"/>
    </source>
</evidence>
<reference evidence="1" key="2">
    <citation type="journal article" date="2015" name="Fish Shellfish Immunol.">
        <title>Early steps in the European eel (Anguilla anguilla)-Vibrio vulnificus interaction in the gills: Role of the RtxA13 toxin.</title>
        <authorList>
            <person name="Callol A."/>
            <person name="Pajuelo D."/>
            <person name="Ebbesson L."/>
            <person name="Teles M."/>
            <person name="MacKenzie S."/>
            <person name="Amaro C."/>
        </authorList>
    </citation>
    <scope>NUCLEOTIDE SEQUENCE</scope>
</reference>
<proteinExistence type="predicted"/>
<sequence>MSERKGKTFPYPLSTVRTITVSFPYGHTDTC</sequence>
<organism evidence="1">
    <name type="scientific">Anguilla anguilla</name>
    <name type="common">European freshwater eel</name>
    <name type="synonym">Muraena anguilla</name>
    <dbReference type="NCBI Taxonomy" id="7936"/>
    <lineage>
        <taxon>Eukaryota</taxon>
        <taxon>Metazoa</taxon>
        <taxon>Chordata</taxon>
        <taxon>Craniata</taxon>
        <taxon>Vertebrata</taxon>
        <taxon>Euteleostomi</taxon>
        <taxon>Actinopterygii</taxon>
        <taxon>Neopterygii</taxon>
        <taxon>Teleostei</taxon>
        <taxon>Anguilliformes</taxon>
        <taxon>Anguillidae</taxon>
        <taxon>Anguilla</taxon>
    </lineage>
</organism>
<name>A0A0E9U9R6_ANGAN</name>
<dbReference type="EMBL" id="GBXM01046677">
    <property type="protein sequence ID" value="JAH61900.1"/>
    <property type="molecule type" value="Transcribed_RNA"/>
</dbReference>
<reference evidence="1" key="1">
    <citation type="submission" date="2014-11" db="EMBL/GenBank/DDBJ databases">
        <authorList>
            <person name="Amaro Gonzalez C."/>
        </authorList>
    </citation>
    <scope>NUCLEOTIDE SEQUENCE</scope>
</reference>
<accession>A0A0E9U9R6</accession>